<feature type="compositionally biased region" description="Low complexity" evidence="1">
    <location>
        <begin position="2142"/>
        <end position="2164"/>
    </location>
</feature>
<feature type="compositionally biased region" description="Low complexity" evidence="1">
    <location>
        <begin position="501"/>
        <end position="520"/>
    </location>
</feature>
<feature type="compositionally biased region" description="Low complexity" evidence="1">
    <location>
        <begin position="591"/>
        <end position="616"/>
    </location>
</feature>
<feature type="compositionally biased region" description="Low complexity" evidence="1">
    <location>
        <begin position="201"/>
        <end position="212"/>
    </location>
</feature>
<reference evidence="2 3" key="1">
    <citation type="submission" date="2019-12" db="EMBL/GenBank/DDBJ databases">
        <authorList>
            <person name="Floudas D."/>
            <person name="Bentzer J."/>
            <person name="Ahren D."/>
            <person name="Johansson T."/>
            <person name="Persson P."/>
            <person name="Tunlid A."/>
        </authorList>
    </citation>
    <scope>NUCLEOTIDE SEQUENCE [LARGE SCALE GENOMIC DNA]</scope>
    <source>
        <strain evidence="2 3">CBS 102.39</strain>
    </source>
</reference>
<feature type="region of interest" description="Disordered" evidence="1">
    <location>
        <begin position="188"/>
        <end position="212"/>
    </location>
</feature>
<evidence type="ECO:0000313" key="2">
    <source>
        <dbReference type="EMBL" id="KAF4616542.1"/>
    </source>
</evidence>
<feature type="compositionally biased region" description="Low complexity" evidence="1">
    <location>
        <begin position="760"/>
        <end position="776"/>
    </location>
</feature>
<dbReference type="EMBL" id="JAACJL010000031">
    <property type="protein sequence ID" value="KAF4616542.1"/>
    <property type="molecule type" value="Genomic_DNA"/>
</dbReference>
<feature type="region of interest" description="Disordered" evidence="1">
    <location>
        <begin position="1410"/>
        <end position="1536"/>
    </location>
</feature>
<feature type="region of interest" description="Disordered" evidence="1">
    <location>
        <begin position="679"/>
        <end position="776"/>
    </location>
</feature>
<proteinExistence type="predicted"/>
<gene>
    <name evidence="2" type="ORF">D9613_008389</name>
</gene>
<dbReference type="Proteomes" id="UP000521872">
    <property type="component" value="Unassembled WGS sequence"/>
</dbReference>
<evidence type="ECO:0000313" key="3">
    <source>
        <dbReference type="Proteomes" id="UP000521872"/>
    </source>
</evidence>
<feature type="compositionally biased region" description="Low complexity" evidence="1">
    <location>
        <begin position="1143"/>
        <end position="1156"/>
    </location>
</feature>
<protein>
    <submittedName>
        <fullName evidence="2">Uncharacterized protein</fullName>
    </submittedName>
</protein>
<feature type="region of interest" description="Disordered" evidence="1">
    <location>
        <begin position="1777"/>
        <end position="2181"/>
    </location>
</feature>
<feature type="region of interest" description="Disordered" evidence="1">
    <location>
        <begin position="928"/>
        <end position="962"/>
    </location>
</feature>
<feature type="compositionally biased region" description="Polar residues" evidence="1">
    <location>
        <begin position="1964"/>
        <end position="1976"/>
    </location>
</feature>
<feature type="region of interest" description="Disordered" evidence="1">
    <location>
        <begin position="256"/>
        <end position="313"/>
    </location>
</feature>
<feature type="compositionally biased region" description="Low complexity" evidence="1">
    <location>
        <begin position="949"/>
        <end position="962"/>
    </location>
</feature>
<feature type="compositionally biased region" description="Polar residues" evidence="1">
    <location>
        <begin position="705"/>
        <end position="714"/>
    </location>
</feature>
<feature type="compositionally biased region" description="Low complexity" evidence="1">
    <location>
        <begin position="1829"/>
        <end position="1841"/>
    </location>
</feature>
<keyword evidence="3" id="KW-1185">Reference proteome</keyword>
<feature type="region of interest" description="Disordered" evidence="1">
    <location>
        <begin position="411"/>
        <end position="463"/>
    </location>
</feature>
<feature type="compositionally biased region" description="Polar residues" evidence="1">
    <location>
        <begin position="1"/>
        <end position="12"/>
    </location>
</feature>
<feature type="compositionally biased region" description="Polar residues" evidence="1">
    <location>
        <begin position="2109"/>
        <end position="2128"/>
    </location>
</feature>
<feature type="compositionally biased region" description="Polar residues" evidence="1">
    <location>
        <begin position="256"/>
        <end position="272"/>
    </location>
</feature>
<feature type="compositionally biased region" description="Low complexity" evidence="1">
    <location>
        <begin position="30"/>
        <end position="41"/>
    </location>
</feature>
<feature type="region of interest" description="Disordered" evidence="1">
    <location>
        <begin position="1691"/>
        <end position="1711"/>
    </location>
</feature>
<comment type="caution">
    <text evidence="2">The sequence shown here is derived from an EMBL/GenBank/DDBJ whole genome shotgun (WGS) entry which is preliminary data.</text>
</comment>
<feature type="compositionally biased region" description="Polar residues" evidence="1">
    <location>
        <begin position="2165"/>
        <end position="2181"/>
    </location>
</feature>
<feature type="compositionally biased region" description="Low complexity" evidence="1">
    <location>
        <begin position="1633"/>
        <end position="1643"/>
    </location>
</feature>
<feature type="compositionally biased region" description="Gly residues" evidence="1">
    <location>
        <begin position="2051"/>
        <end position="2061"/>
    </location>
</feature>
<evidence type="ECO:0000256" key="1">
    <source>
        <dbReference type="SAM" id="MobiDB-lite"/>
    </source>
</evidence>
<feature type="compositionally biased region" description="Low complexity" evidence="1">
    <location>
        <begin position="302"/>
        <end position="313"/>
    </location>
</feature>
<feature type="compositionally biased region" description="Polar residues" evidence="1">
    <location>
        <begin position="414"/>
        <end position="427"/>
    </location>
</feature>
<feature type="compositionally biased region" description="Low complexity" evidence="1">
    <location>
        <begin position="731"/>
        <end position="752"/>
    </location>
</feature>
<accession>A0A8H4VNW0</accession>
<feature type="compositionally biased region" description="Low complexity" evidence="1">
    <location>
        <begin position="1985"/>
        <end position="2007"/>
    </location>
</feature>
<feature type="compositionally biased region" description="Polar residues" evidence="1">
    <location>
        <begin position="930"/>
        <end position="948"/>
    </location>
</feature>
<feature type="compositionally biased region" description="Acidic residues" evidence="1">
    <location>
        <begin position="1900"/>
        <end position="1918"/>
    </location>
</feature>
<feature type="region of interest" description="Disordered" evidence="1">
    <location>
        <begin position="577"/>
        <end position="665"/>
    </location>
</feature>
<feature type="region of interest" description="Disordered" evidence="1">
    <location>
        <begin position="1126"/>
        <end position="1179"/>
    </location>
</feature>
<sequence>MMSSTSENQSGNPGRDSTVLGHTKTDGRIHSSTSHASPTTSGLELGLVPSATVGTPTLVSTPTLLTSEHTTQDAEHSSLASSQKLAQHTTTSFFSTETTSTGALAASTDAERGNDMPLILTIPEAIAEEVILERGGFWEKDGEYVYEAVYDRAGEEEDYGFDFGEEGEHGERRVHRWLEQQVWFGVPGSEHQSGSVRHKASTGTTLSLPSLSSSSTLEEVGVAVADAEDGDARADSPVLGFDLIVTPSGGRAVVSTTTADERTVSGSPSSLRKFSRPTLRAVMSANERVIGGRDKPLPPSPSSGSLPSLPSGSRRASAILVGHPEHVVQTEPIAEVDNSAASTPETTYTLPSTNSSSTPLRTPDAGAQFLPDLGFSDLTKPHDHHGLEDHLDLSEMGRRDTRFRRCEDGRETVTKQSYNQANTSRVQHSYSHSYSHPISYSASSSRAGSAQNSATHSRAASASSSLAASPARALHPLLPISSPSAQPPYFQMYSHKKSHSTSRSSSISRSSSSKSHPRSSVAPSLNQFPAPPTSAPSATSTFMLNSPNANAKPLQLTTPTFATVSRTPPQVALAAAKRRSEAQQFQHQQTGSVASVASSIISKSNSGGSDSNGPSGHTSHMATGLPDPKELSRRTSVQALQRKKSQSQALALSKDSGPYISESDARRNEAAVELVLSPASVASSSTKSSPGASPSRVLRPGPLRQKSTSSISQNLLLTPMPASPLPPSSPPTRRQSRVPSVSHSRVSAHAPSLSVSSAKTGSTSHSRGRSRAGSMSLSSLALSMSTLGSQSSFSSLEDDLGASSRDEGAEDDMLSVRNAVYIDSEEVRERLDQLLAMGSENGLDFESEVDEDPVEDEQVANYPANSICQTSYGSSSQVYIGPGSTSSIQSHTSSSWTNSGSAHIVNVCQDGAQDVSVSSANATAPGFVELSSSTRPHSQTHARSSSTCTSQNASEESSTSSSSAMSSVLGSYFNSNSNSQQSSTIGILDNTALYLTNNPDMNVASVSASAAGTSDAVFTGYVPGLGAAAAASSSHILPTPLSQQPLYSVTDHPQSDQITHDSWTGASISTNINYASGPGTKMNLPAAGEFFFDGPLPSSSLSSSMNMTNPTIPTSAMSYVEVVPSSSVQSLPPSPTKHVKNASQPPTHQPTSSQSSFESLQQKSTALPTRPPPAPPLDMQGVAVAMDVALSPVMSASGALLSPVVGTAIGLPSTGTGAGAGASDVGLASPLTVREELRDGLNAESSSMAQLEVEDTMTFARTELSDSDDDILRRSRPMRARAVSGMGGRSRVGSASHGASGRNAKSAGVDGVEVSVPPNEEGDYSSDDDGRASFLRGLGLEDRIAFPEHDYVPNGPGVNGLGLIDDNASTLDRGSALRTSMDSFALDGIIRAVEDRPDIIEYSCYSKPPMERSMSRWSLGSSVDGAGEDAKGSSSRNSKDSKKDKKEKKRNSRKSLVPSDDSGSRDFGVSPLTPQPPHSGNPYGSLNGKEGKKRGRLASFMSRLSSVSGGTQAPPNSSSSSRFQFEDGELIPPVPSTPSILSSGMNSGFNSATASGAHTPIHTSSTPADVLPPHTVVRGVWEATSNVNNDSLYPSPPPSATSATFAHRAQVNAVVSKPSLSAISTNKAKPNMSSKSVPSSPVVQLRPSFSKGYIPPYPPPYPPTASHGGLKSPSVTNLKAPFVLTKSSAPSLAFNGKDNSKSKGKGGKGKPLAALKAASEGLVGFGASMMSTTFLSQMQPPPTLGATIGGYGGIPRTVVGAGEGVGGGGLKMQQQPMIRGRSSSAADLLSIGSGSRASREQQHQYRAQDMQRVLSKNSNQDTRVYINGPTSPSTPTRPATPVEHSRPSLMKSKSTSVFRPSRDYSRQPSEEREQGLAYLDRSTDGGHSGEGRVEQGYRDEGDEGYVEGEDEEEEEEDYGVVMNGKGSMHEKLKLQMPDVGQWSTSSAFEVDDAPPVPPKEPAQSMLSPLQETQQPAQRPRLMSMTSFKNLTLSLTTSSSNSNGSATSPDPNSTFEAVIPPVPSIPTAFVPTSPIGNANKPKGFKGFVQRIGLGGKSNGVGSSGPSTPVMATFTPNEFSNNVDSNEKESRSSSGSSSGSPPAFTSAAIRNVSTDILTSPTLSRSQSRNMLLTKLSMPRLADASPSSPEHLPSPPSLNRLNSSGSLTPISADSPARSSPFNNY</sequence>
<feature type="compositionally biased region" description="Low complexity" evidence="1">
    <location>
        <begin position="679"/>
        <end position="695"/>
    </location>
</feature>
<feature type="compositionally biased region" description="Polar residues" evidence="1">
    <location>
        <begin position="2072"/>
        <end position="2082"/>
    </location>
</feature>
<feature type="region of interest" description="Disordered" evidence="1">
    <location>
        <begin position="1"/>
        <end position="47"/>
    </location>
</feature>
<feature type="region of interest" description="Disordered" evidence="1">
    <location>
        <begin position="1260"/>
        <end position="1329"/>
    </location>
</feature>
<feature type="compositionally biased region" description="Polar residues" evidence="1">
    <location>
        <begin position="1502"/>
        <end position="1523"/>
    </location>
</feature>
<feature type="compositionally biased region" description="Basic and acidic residues" evidence="1">
    <location>
        <begin position="1881"/>
        <end position="1899"/>
    </location>
</feature>
<feature type="region of interest" description="Disordered" evidence="1">
    <location>
        <begin position="1624"/>
        <end position="1643"/>
    </location>
</feature>
<feature type="compositionally biased region" description="Pro residues" evidence="1">
    <location>
        <begin position="721"/>
        <end position="730"/>
    </location>
</feature>
<feature type="compositionally biased region" description="Polar residues" evidence="1">
    <location>
        <begin position="542"/>
        <end position="553"/>
    </location>
</feature>
<feature type="compositionally biased region" description="Basic and acidic residues" evidence="1">
    <location>
        <begin position="1860"/>
        <end position="1874"/>
    </location>
</feature>
<feature type="region of interest" description="Disordered" evidence="1">
    <location>
        <begin position="337"/>
        <end position="381"/>
    </location>
</feature>
<organism evidence="2 3">
    <name type="scientific">Agrocybe pediades</name>
    <dbReference type="NCBI Taxonomy" id="84607"/>
    <lineage>
        <taxon>Eukaryota</taxon>
        <taxon>Fungi</taxon>
        <taxon>Dikarya</taxon>
        <taxon>Basidiomycota</taxon>
        <taxon>Agaricomycotina</taxon>
        <taxon>Agaricomycetes</taxon>
        <taxon>Agaricomycetidae</taxon>
        <taxon>Agaricales</taxon>
        <taxon>Agaricineae</taxon>
        <taxon>Strophariaceae</taxon>
        <taxon>Agrocybe</taxon>
    </lineage>
</organism>
<feature type="compositionally biased region" description="Low complexity" evidence="1">
    <location>
        <begin position="346"/>
        <end position="363"/>
    </location>
</feature>
<feature type="region of interest" description="Disordered" evidence="1">
    <location>
        <begin position="488"/>
        <end position="553"/>
    </location>
</feature>
<feature type="compositionally biased region" description="Low complexity" evidence="1">
    <location>
        <begin position="428"/>
        <end position="463"/>
    </location>
</feature>
<name>A0A8H4VNW0_9AGAR</name>